<organism evidence="1 2">
    <name type="scientific">Paenibacillus hemerocallicola</name>
    <dbReference type="NCBI Taxonomy" id="1172614"/>
    <lineage>
        <taxon>Bacteria</taxon>
        <taxon>Bacillati</taxon>
        <taxon>Bacillota</taxon>
        <taxon>Bacilli</taxon>
        <taxon>Bacillales</taxon>
        <taxon>Paenibacillaceae</taxon>
        <taxon>Paenibacillus</taxon>
    </lineage>
</organism>
<comment type="caution">
    <text evidence="1">The sequence shown here is derived from an EMBL/GenBank/DDBJ whole genome shotgun (WGS) entry which is preliminary data.</text>
</comment>
<name>A0A5C4TBM7_9BACL</name>
<dbReference type="Proteomes" id="UP000307943">
    <property type="component" value="Unassembled WGS sequence"/>
</dbReference>
<dbReference type="EMBL" id="VDCQ01000015">
    <property type="protein sequence ID" value="TNJ65849.1"/>
    <property type="molecule type" value="Genomic_DNA"/>
</dbReference>
<dbReference type="PROSITE" id="PS51257">
    <property type="entry name" value="PROKAR_LIPOPROTEIN"/>
    <property type="match status" value="1"/>
</dbReference>
<evidence type="ECO:0000313" key="2">
    <source>
        <dbReference type="Proteomes" id="UP000307943"/>
    </source>
</evidence>
<dbReference type="RefSeq" id="WP_139602649.1">
    <property type="nucleotide sequence ID" value="NZ_VDCQ01000015.1"/>
</dbReference>
<keyword evidence="2" id="KW-1185">Reference proteome</keyword>
<reference evidence="1 2" key="1">
    <citation type="submission" date="2019-05" db="EMBL/GenBank/DDBJ databases">
        <title>We sequenced the genome of Paenibacillus hemerocallicola KCTC 33185 for further insight into its adaptation and study the phylogeny of Paenibacillus.</title>
        <authorList>
            <person name="Narsing Rao M.P."/>
        </authorList>
    </citation>
    <scope>NUCLEOTIDE SEQUENCE [LARGE SCALE GENOMIC DNA]</scope>
    <source>
        <strain evidence="1 2">KCTC 33185</strain>
    </source>
</reference>
<sequence>MVAKEGYRNGKRALVLLVMTALLLAACTGKEDQGKQEPEANKPKEPVELSIWQTVLNVNEEQFMQEYGSKIKEKFPEVTLRFIPYKGKGSAIQDLIAAGQMPDIIYASVGHIFFGVLDPQLQFDMTELIKKNQFDLTRFDPALIERQKQMANGGVYGLPTSMDTLVLYYNKDIFDKFGLSYPKNGMTWDETYELAKKLNRTEGGVAYRGFGMATGAMFTVNPLSLQSVDPSGDKARFTADEGFKKLFENFSRFYNIPGNEVTQQNITLAKQRELFDKDKVTAMFVNTGAFASSTYKDTMNWDVVSLPSFGETPGVGSQPIPTYFYIANPSKKKDKAFEVISYLTSNEFQQYAAKQGRFTSLNDRSIRSVYGDDIPYFKGKNVKSMFPVKNASPTPLTKYDSVALASLGTQFDQVLIGPKDINTALRDAVEDANKKIETEKGK</sequence>
<evidence type="ECO:0000313" key="1">
    <source>
        <dbReference type="EMBL" id="TNJ65849.1"/>
    </source>
</evidence>
<dbReference type="PANTHER" id="PTHR43649:SF12">
    <property type="entry name" value="DIACETYLCHITOBIOSE BINDING PROTEIN DASA"/>
    <property type="match status" value="1"/>
</dbReference>
<proteinExistence type="predicted"/>
<dbReference type="PANTHER" id="PTHR43649">
    <property type="entry name" value="ARABINOSE-BINDING PROTEIN-RELATED"/>
    <property type="match status" value="1"/>
</dbReference>
<gene>
    <name evidence="1" type="ORF">FE784_13085</name>
</gene>
<dbReference type="InterPro" id="IPR006059">
    <property type="entry name" value="SBP"/>
</dbReference>
<protein>
    <submittedName>
        <fullName evidence="1">Extracellular solute-binding protein</fullName>
    </submittedName>
</protein>
<dbReference type="OrthoDB" id="2544341at2"/>
<dbReference type="Gene3D" id="3.40.190.10">
    <property type="entry name" value="Periplasmic binding protein-like II"/>
    <property type="match status" value="1"/>
</dbReference>
<dbReference type="Pfam" id="PF01547">
    <property type="entry name" value="SBP_bac_1"/>
    <property type="match status" value="1"/>
</dbReference>
<dbReference type="AlphaFoldDB" id="A0A5C4TBM7"/>
<dbReference type="SUPFAM" id="SSF53850">
    <property type="entry name" value="Periplasmic binding protein-like II"/>
    <property type="match status" value="1"/>
</dbReference>
<accession>A0A5C4TBM7</accession>
<dbReference type="InterPro" id="IPR050490">
    <property type="entry name" value="Bact_solute-bd_prot1"/>
</dbReference>